<evidence type="ECO:0000256" key="6">
    <source>
        <dbReference type="ARBA" id="ARBA00022438"/>
    </source>
</evidence>
<evidence type="ECO:0000256" key="10">
    <source>
        <dbReference type="ARBA" id="ARBA00029605"/>
    </source>
</evidence>
<name>A0ABW1YWI7_9GAMM</name>
<feature type="signal peptide" evidence="11">
    <location>
        <begin position="1"/>
        <end position="20"/>
    </location>
</feature>
<dbReference type="InterPro" id="IPR002410">
    <property type="entry name" value="Peptidase_S33"/>
</dbReference>
<dbReference type="RefSeq" id="WP_193195014.1">
    <property type="nucleotide sequence ID" value="NZ_JACZFR010000072.1"/>
</dbReference>
<proteinExistence type="inferred from homology"/>
<dbReference type="Gene3D" id="3.40.50.1820">
    <property type="entry name" value="alpha/beta hydrolase"/>
    <property type="match status" value="1"/>
</dbReference>
<keyword evidence="6" id="KW-0031">Aminopeptidase</keyword>
<dbReference type="InterPro" id="IPR029058">
    <property type="entry name" value="AB_hydrolase_fold"/>
</dbReference>
<comment type="subcellular location">
    <subcellularLocation>
        <location evidence="2">Cytoplasm</location>
    </subcellularLocation>
</comment>
<dbReference type="Pfam" id="PF00561">
    <property type="entry name" value="Abhydrolase_1"/>
    <property type="match status" value="1"/>
</dbReference>
<evidence type="ECO:0000256" key="8">
    <source>
        <dbReference type="ARBA" id="ARBA00022670"/>
    </source>
</evidence>
<keyword evidence="8" id="KW-0645">Protease</keyword>
<keyword evidence="9 13" id="KW-0378">Hydrolase</keyword>
<evidence type="ECO:0000256" key="5">
    <source>
        <dbReference type="ARBA" id="ARBA00021843"/>
    </source>
</evidence>
<gene>
    <name evidence="13" type="ORF">ACFQBM_20995</name>
</gene>
<evidence type="ECO:0000256" key="7">
    <source>
        <dbReference type="ARBA" id="ARBA00022490"/>
    </source>
</evidence>
<dbReference type="SUPFAM" id="SSF53474">
    <property type="entry name" value="alpha/beta-Hydrolases"/>
    <property type="match status" value="1"/>
</dbReference>
<dbReference type="InterPro" id="IPR000073">
    <property type="entry name" value="AB_hydrolase_1"/>
</dbReference>
<evidence type="ECO:0000259" key="12">
    <source>
        <dbReference type="Pfam" id="PF00561"/>
    </source>
</evidence>
<comment type="similarity">
    <text evidence="3">Belongs to the peptidase S33 family.</text>
</comment>
<organism evidence="13 14">
    <name type="scientific">Microbulbifer taiwanensis</name>
    <dbReference type="NCBI Taxonomy" id="986746"/>
    <lineage>
        <taxon>Bacteria</taxon>
        <taxon>Pseudomonadati</taxon>
        <taxon>Pseudomonadota</taxon>
        <taxon>Gammaproteobacteria</taxon>
        <taxon>Cellvibrionales</taxon>
        <taxon>Microbulbiferaceae</taxon>
        <taxon>Microbulbifer</taxon>
    </lineage>
</organism>
<dbReference type="EC" id="3.4.11.5" evidence="4"/>
<evidence type="ECO:0000313" key="14">
    <source>
        <dbReference type="Proteomes" id="UP001596425"/>
    </source>
</evidence>
<sequence>MRFLFTLLLLSLASAAAAEASPGPASRADAVKIIAGLREIVTEEGVQRTEKVRIGGIDQYVSIRSHNPRNPVLLVLHGGPGWVAMPTSWWFAQGWEEYFTVIQWDQRSAGKTYAVNDSEAIAPTMTVERMHRDVDEIVQWARQRFDREKVLVLGHSWGSLLGLSLADRHPEWLHAYIGVAQGVDAPESERRGWRWTMDRAVAANSKEAVAELQAIAPYGVDDGHIPIEHVMTQRKWLNHFGGAAHNRPHAGFEGAAVALSPVYSDKDLRLVWEAQEYSVRHLLSAVLTTDLSHIIELKTPLFLFLGRHDRNVSSAVTAEWFEKVKAPAKKLIWFEHSAHELMVEEPGKTLVSLVNEVLPIAHNTGDTGRE</sequence>
<evidence type="ECO:0000256" key="4">
    <source>
        <dbReference type="ARBA" id="ARBA00012568"/>
    </source>
</evidence>
<protein>
    <recommendedName>
        <fullName evidence="5">Proline iminopeptidase</fullName>
        <ecNumber evidence="4">3.4.11.5</ecNumber>
    </recommendedName>
    <alternativeName>
        <fullName evidence="10">Prolyl aminopeptidase</fullName>
    </alternativeName>
</protein>
<keyword evidence="7" id="KW-0963">Cytoplasm</keyword>
<dbReference type="Proteomes" id="UP001596425">
    <property type="component" value="Unassembled WGS sequence"/>
</dbReference>
<comment type="caution">
    <text evidence="13">The sequence shown here is derived from an EMBL/GenBank/DDBJ whole genome shotgun (WGS) entry which is preliminary data.</text>
</comment>
<accession>A0ABW1YWI7</accession>
<keyword evidence="14" id="KW-1185">Reference proteome</keyword>
<dbReference type="EMBL" id="JBHSVR010000001">
    <property type="protein sequence ID" value="MFC6635755.1"/>
    <property type="molecule type" value="Genomic_DNA"/>
</dbReference>
<dbReference type="GO" id="GO:0016787">
    <property type="term" value="F:hydrolase activity"/>
    <property type="evidence" value="ECO:0007669"/>
    <property type="project" value="UniProtKB-KW"/>
</dbReference>
<feature type="domain" description="AB hydrolase-1" evidence="12">
    <location>
        <begin position="71"/>
        <end position="344"/>
    </location>
</feature>
<dbReference type="PANTHER" id="PTHR43722">
    <property type="entry name" value="PROLINE IMINOPEPTIDASE"/>
    <property type="match status" value="1"/>
</dbReference>
<feature type="chain" id="PRO_5047226063" description="Proline iminopeptidase" evidence="11">
    <location>
        <begin position="21"/>
        <end position="370"/>
    </location>
</feature>
<dbReference type="PRINTS" id="PR00793">
    <property type="entry name" value="PROAMNOPTASE"/>
</dbReference>
<evidence type="ECO:0000256" key="3">
    <source>
        <dbReference type="ARBA" id="ARBA00010088"/>
    </source>
</evidence>
<evidence type="ECO:0000313" key="13">
    <source>
        <dbReference type="EMBL" id="MFC6635755.1"/>
    </source>
</evidence>
<evidence type="ECO:0000256" key="9">
    <source>
        <dbReference type="ARBA" id="ARBA00022801"/>
    </source>
</evidence>
<keyword evidence="11" id="KW-0732">Signal</keyword>
<evidence type="ECO:0000256" key="2">
    <source>
        <dbReference type="ARBA" id="ARBA00004496"/>
    </source>
</evidence>
<dbReference type="PANTHER" id="PTHR43722:SF1">
    <property type="entry name" value="PROLINE IMINOPEPTIDASE"/>
    <property type="match status" value="1"/>
</dbReference>
<comment type="catalytic activity">
    <reaction evidence="1">
        <text>Release of N-terminal proline from a peptide.</text>
        <dbReference type="EC" id="3.4.11.5"/>
    </reaction>
</comment>
<reference evidence="14" key="1">
    <citation type="journal article" date="2019" name="Int. J. Syst. Evol. Microbiol.">
        <title>The Global Catalogue of Microorganisms (GCM) 10K type strain sequencing project: providing services to taxonomists for standard genome sequencing and annotation.</title>
        <authorList>
            <consortium name="The Broad Institute Genomics Platform"/>
            <consortium name="The Broad Institute Genome Sequencing Center for Infectious Disease"/>
            <person name="Wu L."/>
            <person name="Ma J."/>
        </authorList>
    </citation>
    <scope>NUCLEOTIDE SEQUENCE [LARGE SCALE GENOMIC DNA]</scope>
    <source>
        <strain evidence="14">CGMCC 1.13718</strain>
    </source>
</reference>
<evidence type="ECO:0000256" key="1">
    <source>
        <dbReference type="ARBA" id="ARBA00001585"/>
    </source>
</evidence>
<evidence type="ECO:0000256" key="11">
    <source>
        <dbReference type="SAM" id="SignalP"/>
    </source>
</evidence>
<dbReference type="InterPro" id="IPR005944">
    <property type="entry name" value="Pro_iminopeptidase"/>
</dbReference>